<dbReference type="PANTHER" id="PTHR43861:SF1">
    <property type="entry name" value="TRANS-ACONITATE 2-METHYLTRANSFERASE"/>
    <property type="match status" value="1"/>
</dbReference>
<organism evidence="1 2">
    <name type="scientific">Parasedimentitalea huanghaiensis</name>
    <dbReference type="NCBI Taxonomy" id="2682100"/>
    <lineage>
        <taxon>Bacteria</taxon>
        <taxon>Pseudomonadati</taxon>
        <taxon>Pseudomonadota</taxon>
        <taxon>Alphaproteobacteria</taxon>
        <taxon>Rhodobacterales</taxon>
        <taxon>Paracoccaceae</taxon>
        <taxon>Parasedimentitalea</taxon>
    </lineage>
</organism>
<dbReference type="InterPro" id="IPR023149">
    <property type="entry name" value="Trans_acon_MeTrfase_C"/>
</dbReference>
<dbReference type="SUPFAM" id="SSF53335">
    <property type="entry name" value="S-adenosyl-L-methionine-dependent methyltransferases"/>
    <property type="match status" value="1"/>
</dbReference>
<dbReference type="GO" id="GO:0032259">
    <property type="term" value="P:methylation"/>
    <property type="evidence" value="ECO:0007669"/>
    <property type="project" value="UniProtKB-KW"/>
</dbReference>
<name>A0A6L6WHV0_9RHOB</name>
<evidence type="ECO:0000313" key="2">
    <source>
        <dbReference type="Proteomes" id="UP000478892"/>
    </source>
</evidence>
<dbReference type="Gene3D" id="1.10.150.290">
    <property type="entry name" value="S-adenosyl-L-methionine-dependent methyltransferases"/>
    <property type="match status" value="1"/>
</dbReference>
<dbReference type="Pfam" id="PF13489">
    <property type="entry name" value="Methyltransf_23"/>
    <property type="match status" value="1"/>
</dbReference>
<dbReference type="Gene3D" id="3.40.50.150">
    <property type="entry name" value="Vaccinia Virus protein VP39"/>
    <property type="match status" value="1"/>
</dbReference>
<reference evidence="1 2" key="1">
    <citation type="submission" date="2019-12" db="EMBL/GenBank/DDBJ databases">
        <authorList>
            <person name="Zhang Y.-J."/>
        </authorList>
    </citation>
    <scope>NUCLEOTIDE SEQUENCE [LARGE SCALE GENOMIC DNA]</scope>
    <source>
        <strain evidence="1 2">CY05</strain>
    </source>
</reference>
<gene>
    <name evidence="1" type="ORF">GO984_13245</name>
</gene>
<keyword evidence="2" id="KW-1185">Reference proteome</keyword>
<sequence length="269" mass="29924">MYYVAVWRDTMSELDWKPGLYGQFAGLRLRPALDLLMRIGSLPDGGICDLGCGAGTVGPILATRFRGRQLVGVDSSPAMLAKAAALDIYDDLVEADVAHWEPETSPALIFCNAVLHWLPDHDALLPRLVAMLPAGGILAVQLPNQNQAPSHQLWHDLVDRHYPGRFDAQSGPGILKATEYHALLSQFGSVDVWETDYLQHLPSADEGHPVRRFTESTFARPVLATLQQAEQKHLIELYDAEIETVYPRKPDGSVLFSFRRLFFKLDIPT</sequence>
<dbReference type="Proteomes" id="UP000478892">
    <property type="component" value="Unassembled WGS sequence"/>
</dbReference>
<dbReference type="EMBL" id="WQLV01000007">
    <property type="protein sequence ID" value="MVO16778.1"/>
    <property type="molecule type" value="Genomic_DNA"/>
</dbReference>
<keyword evidence="1" id="KW-0808">Transferase</keyword>
<dbReference type="CDD" id="cd02440">
    <property type="entry name" value="AdoMet_MTases"/>
    <property type="match status" value="1"/>
</dbReference>
<proteinExistence type="predicted"/>
<comment type="caution">
    <text evidence="1">The sequence shown here is derived from an EMBL/GenBank/DDBJ whole genome shotgun (WGS) entry which is preliminary data.</text>
</comment>
<accession>A0A6L6WHV0</accession>
<protein>
    <submittedName>
        <fullName evidence="1">Methyltransferase domain-containing protein</fullName>
    </submittedName>
</protein>
<dbReference type="GO" id="GO:0030798">
    <property type="term" value="F:trans-aconitate 2-methyltransferase activity"/>
    <property type="evidence" value="ECO:0007669"/>
    <property type="project" value="InterPro"/>
</dbReference>
<dbReference type="InterPro" id="IPR029063">
    <property type="entry name" value="SAM-dependent_MTases_sf"/>
</dbReference>
<evidence type="ECO:0000313" key="1">
    <source>
        <dbReference type="EMBL" id="MVO16778.1"/>
    </source>
</evidence>
<keyword evidence="1" id="KW-0489">Methyltransferase</keyword>
<dbReference type="PANTHER" id="PTHR43861">
    <property type="entry name" value="TRANS-ACONITATE 2-METHYLTRANSFERASE-RELATED"/>
    <property type="match status" value="1"/>
</dbReference>
<dbReference type="AlphaFoldDB" id="A0A6L6WHV0"/>